<dbReference type="Gene3D" id="3.40.1550.10">
    <property type="entry name" value="CheC-like"/>
    <property type="match status" value="1"/>
</dbReference>
<evidence type="ECO:0000259" key="2">
    <source>
        <dbReference type="Pfam" id="PF13690"/>
    </source>
</evidence>
<proteinExistence type="predicted"/>
<accession>A0A7T0BZ71</accession>
<dbReference type="KEGG" id="nli:G3M70_17645"/>
<dbReference type="Pfam" id="PF13690">
    <property type="entry name" value="CheX"/>
    <property type="match status" value="1"/>
</dbReference>
<evidence type="ECO:0000313" key="4">
    <source>
        <dbReference type="Proteomes" id="UP000594688"/>
    </source>
</evidence>
<dbReference type="CDD" id="cd17906">
    <property type="entry name" value="CheX"/>
    <property type="match status" value="1"/>
</dbReference>
<evidence type="ECO:0000313" key="3">
    <source>
        <dbReference type="EMBL" id="QPJ63602.1"/>
    </source>
</evidence>
<dbReference type="InterPro" id="IPR028051">
    <property type="entry name" value="CheX-like_dom"/>
</dbReference>
<organism evidence="3 4">
    <name type="scientific">Candidatus Nitronauta litoralis</name>
    <dbReference type="NCBI Taxonomy" id="2705533"/>
    <lineage>
        <taxon>Bacteria</taxon>
        <taxon>Pseudomonadati</taxon>
        <taxon>Nitrospinota/Tectimicrobiota group</taxon>
        <taxon>Nitrospinota</taxon>
        <taxon>Nitrospinia</taxon>
        <taxon>Nitrospinales</taxon>
        <taxon>Nitrospinaceae</taxon>
        <taxon>Candidatus Nitronauta</taxon>
    </lineage>
</organism>
<keyword evidence="1" id="KW-0145">Chemotaxis</keyword>
<dbReference type="SUPFAM" id="SSF103039">
    <property type="entry name" value="CheC-like"/>
    <property type="match status" value="1"/>
</dbReference>
<dbReference type="InterPro" id="IPR028976">
    <property type="entry name" value="CheC-like_sf"/>
</dbReference>
<protein>
    <submittedName>
        <fullName evidence="3">Chemotaxis protein CheX</fullName>
    </submittedName>
</protein>
<sequence>MSYEFTAECIPEQLTTCVQDSVINCFGTMFGEAPIPVEEVRSSVGEGVLGIISFVGDITWLLMVTLPKKSAESLALKFAGFELAYDSPEMGDVVGEVANVIAGDIVARLAKDEIKVAMSLPTIMKGHDVEPLLPRGIPTQLMLFKIQDDEIFVKVAGAREGVGKKPGT</sequence>
<dbReference type="AlphaFoldDB" id="A0A7T0BZ71"/>
<reference evidence="3 4" key="1">
    <citation type="submission" date="2020-02" db="EMBL/GenBank/DDBJ databases">
        <title>Genomic and physiological characterization of two novel Nitrospinaceae genera.</title>
        <authorList>
            <person name="Mueller A.J."/>
            <person name="Jung M.-Y."/>
            <person name="Strachan C.R."/>
            <person name="Herbold C.W."/>
            <person name="Kirkegaard R.H."/>
            <person name="Daims H."/>
        </authorList>
    </citation>
    <scope>NUCLEOTIDE SEQUENCE [LARGE SCALE GENOMIC DNA]</scope>
    <source>
        <strain evidence="3">EB</strain>
    </source>
</reference>
<feature type="domain" description="Chemotaxis phosphatase CheX-like" evidence="2">
    <location>
        <begin position="48"/>
        <end position="130"/>
    </location>
</feature>
<evidence type="ECO:0000256" key="1">
    <source>
        <dbReference type="ARBA" id="ARBA00022500"/>
    </source>
</evidence>
<gene>
    <name evidence="3" type="ORF">G3M70_17645</name>
</gene>
<dbReference type="GO" id="GO:0006935">
    <property type="term" value="P:chemotaxis"/>
    <property type="evidence" value="ECO:0007669"/>
    <property type="project" value="UniProtKB-KW"/>
</dbReference>
<name>A0A7T0BZ71_9BACT</name>
<dbReference type="Proteomes" id="UP000594688">
    <property type="component" value="Chromosome"/>
</dbReference>
<dbReference type="EMBL" id="CP048685">
    <property type="protein sequence ID" value="QPJ63602.1"/>
    <property type="molecule type" value="Genomic_DNA"/>
</dbReference>